<dbReference type="SMART" id="SM00240">
    <property type="entry name" value="FHA"/>
    <property type="match status" value="1"/>
</dbReference>
<feature type="compositionally biased region" description="Basic and acidic residues" evidence="1">
    <location>
        <begin position="106"/>
        <end position="123"/>
    </location>
</feature>
<comment type="caution">
    <text evidence="3">The sequence shown here is derived from an EMBL/GenBank/DDBJ whole genome shotgun (WGS) entry which is preliminary data.</text>
</comment>
<feature type="region of interest" description="Disordered" evidence="1">
    <location>
        <begin position="149"/>
        <end position="205"/>
    </location>
</feature>
<sequence length="299" mass="32836">MIDQNSRPARKVGIADHLWETFEEMAQQMGSDRDALINQALFMFARLNGFIEVGRTGHAEAPAPLNVVPPPPAPLPARPSGPSPAVGKANGPPVLAPAPVAAKPAPVREEPPRPPSRPVDDRPSANALDNDPVRREVAERVLETAAELERLIKGKNEPPQPVDDDLVDDEEEPPEPPEDSGLENMGDEEPPPDEEPLDEEPSDEEGSALYLITESGDQQKIGGNERFVIGRGKHCDLVINSGKVSREHAVILREGPNFIIEDLGSSNGTWFNKQRIKKRTIEHGDEFFICSEKIRFAYR</sequence>
<feature type="domain" description="FHA" evidence="2">
    <location>
        <begin position="227"/>
        <end position="276"/>
    </location>
</feature>
<reference evidence="3 4" key="1">
    <citation type="submission" date="2022-11" db="EMBL/GenBank/DDBJ databases">
        <title>Minimal conservation of predation-associated metabolite biosynthetic gene clusters underscores biosynthetic potential of Myxococcota including descriptions for ten novel species: Archangium lansinium sp. nov., Myxococcus landrumus sp. nov., Nannocystis bai.</title>
        <authorList>
            <person name="Ahearne A."/>
            <person name="Stevens C."/>
            <person name="Dowd S."/>
        </authorList>
    </citation>
    <scope>NUCLEOTIDE SEQUENCE [LARGE SCALE GENOMIC DNA]</scope>
    <source>
        <strain evidence="3 4">NCWAL01</strain>
    </source>
</reference>
<proteinExistence type="predicted"/>
<dbReference type="InterPro" id="IPR050923">
    <property type="entry name" value="Cell_Proc_Reg/RNA_Proc"/>
</dbReference>
<evidence type="ECO:0000313" key="4">
    <source>
        <dbReference type="Proteomes" id="UP001221838"/>
    </source>
</evidence>
<dbReference type="InterPro" id="IPR008984">
    <property type="entry name" value="SMAD_FHA_dom_sf"/>
</dbReference>
<dbReference type="InterPro" id="IPR000253">
    <property type="entry name" value="FHA_dom"/>
</dbReference>
<evidence type="ECO:0000259" key="2">
    <source>
        <dbReference type="PROSITE" id="PS50006"/>
    </source>
</evidence>
<feature type="region of interest" description="Disordered" evidence="1">
    <location>
        <begin position="64"/>
        <end position="134"/>
    </location>
</feature>
<dbReference type="PROSITE" id="PS50006">
    <property type="entry name" value="FHA_DOMAIN"/>
    <property type="match status" value="1"/>
</dbReference>
<evidence type="ECO:0000256" key="1">
    <source>
        <dbReference type="SAM" id="MobiDB-lite"/>
    </source>
</evidence>
<gene>
    <name evidence="3" type="ORF">POL68_07565</name>
</gene>
<dbReference type="EMBL" id="JAQNDM010000002">
    <property type="protein sequence ID" value="MDC0708326.1"/>
    <property type="molecule type" value="Genomic_DNA"/>
</dbReference>
<dbReference type="Gene3D" id="2.60.200.20">
    <property type="match status" value="1"/>
</dbReference>
<feature type="compositionally biased region" description="Acidic residues" evidence="1">
    <location>
        <begin position="162"/>
        <end position="205"/>
    </location>
</feature>
<accession>A0ABT5D3T2</accession>
<keyword evidence="4" id="KW-1185">Reference proteome</keyword>
<protein>
    <submittedName>
        <fullName evidence="3">FHA domain-containing protein</fullName>
    </submittedName>
</protein>
<name>A0ABT5D3T2_9BACT</name>
<dbReference type="CDD" id="cd00060">
    <property type="entry name" value="FHA"/>
    <property type="match status" value="1"/>
</dbReference>
<dbReference type="PANTHER" id="PTHR23308">
    <property type="entry name" value="NUCLEAR INHIBITOR OF PROTEIN PHOSPHATASE-1"/>
    <property type="match status" value="1"/>
</dbReference>
<dbReference type="Proteomes" id="UP001221838">
    <property type="component" value="Unassembled WGS sequence"/>
</dbReference>
<organism evidence="3 4">
    <name type="scientific">Stigmatella ashevillensis</name>
    <dbReference type="NCBI Taxonomy" id="2995309"/>
    <lineage>
        <taxon>Bacteria</taxon>
        <taxon>Pseudomonadati</taxon>
        <taxon>Myxococcota</taxon>
        <taxon>Myxococcia</taxon>
        <taxon>Myxococcales</taxon>
        <taxon>Cystobacterineae</taxon>
        <taxon>Archangiaceae</taxon>
        <taxon>Stigmatella</taxon>
    </lineage>
</organism>
<feature type="compositionally biased region" description="Pro residues" evidence="1">
    <location>
        <begin position="67"/>
        <end position="82"/>
    </location>
</feature>
<evidence type="ECO:0000313" key="3">
    <source>
        <dbReference type="EMBL" id="MDC0708326.1"/>
    </source>
</evidence>
<dbReference type="RefSeq" id="WP_272136062.1">
    <property type="nucleotide sequence ID" value="NZ_JAQNDM010000002.1"/>
</dbReference>
<dbReference type="Pfam" id="PF00498">
    <property type="entry name" value="FHA"/>
    <property type="match status" value="1"/>
</dbReference>
<dbReference type="SUPFAM" id="SSF49879">
    <property type="entry name" value="SMAD/FHA domain"/>
    <property type="match status" value="1"/>
</dbReference>